<evidence type="ECO:0000256" key="2">
    <source>
        <dbReference type="ARBA" id="ARBA00022525"/>
    </source>
</evidence>
<dbReference type="InterPro" id="IPR052001">
    <property type="entry name" value="MHC-II_Gamma/Thyroglobulin"/>
</dbReference>
<evidence type="ECO:0000313" key="6">
    <source>
        <dbReference type="Proteomes" id="UP001648503"/>
    </source>
</evidence>
<protein>
    <submittedName>
        <fullName evidence="5">Uncharacterized protein</fullName>
    </submittedName>
</protein>
<proteinExistence type="predicted"/>
<comment type="caution">
    <text evidence="5">The sequence shown here is derived from an EMBL/GenBank/DDBJ whole genome shotgun (WGS) entry which is preliminary data.</text>
</comment>
<sequence length="508" mass="56311">MFTYTVDDYYELNFLGDWYAGPVNDGPIHSWQQVRDYTKTVTGDGPFLITMRAYDFGGSTGFIGAVSVDGVPYSATGRSNNKFKMTNTPPSEGWDTSVTYPDSQWTLQTTPDCNGGEDGTGKLNPASLDDRIAEQNPRPVWIPDCHSKLSISASSPDRMWIRLVISFPQNSPYISKRGSGYGISAPNRVAYAASDSHMLPSIHGNTQQFPIGVSYNQQNSYFSSTPQAVQPPRYGTPAPPKYGFPSVANQKFTYDRPQPNAYVAPNPYVVKPSQYGTPAPPKYGFPFIANQKFTYDRPQPNAYVAPDPYVAPKPYVAPPPPIVPVVPVVPVIRPEDIKHTIGIALAVDDMMDVFIAGENFKGPTDSPDSPSWRKIMKFQKVVTGTGPFLIALRGQDIGFVAGLFAVVSFDGVVVSSTATSSNKFRMSQEVSDPNWNLDPKFFEGRFFAQTTDVCRNENFAWKDLLPGWDKLSNYQNARAMWYPNCKNTGSYAKPKSMYFRMTLNAYTP</sequence>
<dbReference type="Proteomes" id="UP001648503">
    <property type="component" value="Unassembled WGS sequence"/>
</dbReference>
<feature type="region of interest" description="Disordered" evidence="4">
    <location>
        <begin position="108"/>
        <end position="127"/>
    </location>
</feature>
<dbReference type="PANTHER" id="PTHR14093:SF21">
    <property type="entry name" value="EXPRESSED PROTEIN"/>
    <property type="match status" value="1"/>
</dbReference>
<evidence type="ECO:0000256" key="3">
    <source>
        <dbReference type="ARBA" id="ARBA00023180"/>
    </source>
</evidence>
<evidence type="ECO:0000256" key="1">
    <source>
        <dbReference type="ARBA" id="ARBA00004613"/>
    </source>
</evidence>
<evidence type="ECO:0000313" key="5">
    <source>
        <dbReference type="EMBL" id="KAH6593745.1"/>
    </source>
</evidence>
<keyword evidence="6" id="KW-1185">Reference proteome</keyword>
<organism evidence="5 6">
    <name type="scientific">Batrachochytrium salamandrivorans</name>
    <dbReference type="NCBI Taxonomy" id="1357716"/>
    <lineage>
        <taxon>Eukaryota</taxon>
        <taxon>Fungi</taxon>
        <taxon>Fungi incertae sedis</taxon>
        <taxon>Chytridiomycota</taxon>
        <taxon>Chytridiomycota incertae sedis</taxon>
        <taxon>Chytridiomycetes</taxon>
        <taxon>Rhizophydiales</taxon>
        <taxon>Rhizophydiales incertae sedis</taxon>
        <taxon>Batrachochytrium</taxon>
    </lineage>
</organism>
<keyword evidence="2" id="KW-0964">Secreted</keyword>
<reference evidence="5 6" key="1">
    <citation type="submission" date="2021-02" db="EMBL/GenBank/DDBJ databases">
        <title>Variation within the Batrachochytrium salamandrivorans European outbreak.</title>
        <authorList>
            <person name="Kelly M."/>
            <person name="Pasmans F."/>
            <person name="Shea T.P."/>
            <person name="Munoz J.F."/>
            <person name="Carranza S."/>
            <person name="Cuomo C.A."/>
            <person name="Martel A."/>
        </authorList>
    </citation>
    <scope>NUCLEOTIDE SEQUENCE [LARGE SCALE GENOMIC DNA]</scope>
    <source>
        <strain evidence="5 6">AMFP18/2</strain>
    </source>
</reference>
<evidence type="ECO:0000256" key="4">
    <source>
        <dbReference type="SAM" id="MobiDB-lite"/>
    </source>
</evidence>
<accession>A0ABQ8FAS2</accession>
<dbReference type="PANTHER" id="PTHR14093">
    <property type="entry name" value="HLA CLASS II GAMMA CHAIN"/>
    <property type="match status" value="1"/>
</dbReference>
<keyword evidence="3" id="KW-0325">Glycoprotein</keyword>
<dbReference type="EMBL" id="JAFCIX010000346">
    <property type="protein sequence ID" value="KAH6593745.1"/>
    <property type="molecule type" value="Genomic_DNA"/>
</dbReference>
<gene>
    <name evidence="5" type="ORF">BASA50_007121</name>
</gene>
<name>A0ABQ8FAS2_9FUNG</name>
<comment type="subcellular location">
    <subcellularLocation>
        <location evidence="1">Secreted</location>
    </subcellularLocation>
</comment>